<dbReference type="AlphaFoldDB" id="A0AAV7GY52"/>
<dbReference type="EMBL" id="JAGFBR010000010">
    <property type="protein sequence ID" value="KAH0460399.1"/>
    <property type="molecule type" value="Genomic_DNA"/>
</dbReference>
<comment type="caution">
    <text evidence="1">The sequence shown here is derived from an EMBL/GenBank/DDBJ whole genome shotgun (WGS) entry which is preliminary data.</text>
</comment>
<organism evidence="1 2">
    <name type="scientific">Dendrobium chrysotoxum</name>
    <name type="common">Orchid</name>
    <dbReference type="NCBI Taxonomy" id="161865"/>
    <lineage>
        <taxon>Eukaryota</taxon>
        <taxon>Viridiplantae</taxon>
        <taxon>Streptophyta</taxon>
        <taxon>Embryophyta</taxon>
        <taxon>Tracheophyta</taxon>
        <taxon>Spermatophyta</taxon>
        <taxon>Magnoliopsida</taxon>
        <taxon>Liliopsida</taxon>
        <taxon>Asparagales</taxon>
        <taxon>Orchidaceae</taxon>
        <taxon>Epidendroideae</taxon>
        <taxon>Malaxideae</taxon>
        <taxon>Dendrobiinae</taxon>
        <taxon>Dendrobium</taxon>
    </lineage>
</organism>
<gene>
    <name evidence="1" type="ORF">IEQ34_011062</name>
</gene>
<protein>
    <submittedName>
        <fullName evidence="1">Uncharacterized protein</fullName>
    </submittedName>
</protein>
<name>A0AAV7GY52_DENCH</name>
<reference evidence="1 2" key="1">
    <citation type="journal article" date="2021" name="Hortic Res">
        <title>Chromosome-scale assembly of the Dendrobium chrysotoxum genome enhances the understanding of orchid evolution.</title>
        <authorList>
            <person name="Zhang Y."/>
            <person name="Zhang G.Q."/>
            <person name="Zhang D."/>
            <person name="Liu X.D."/>
            <person name="Xu X.Y."/>
            <person name="Sun W.H."/>
            <person name="Yu X."/>
            <person name="Zhu X."/>
            <person name="Wang Z.W."/>
            <person name="Zhao X."/>
            <person name="Zhong W.Y."/>
            <person name="Chen H."/>
            <person name="Yin W.L."/>
            <person name="Huang T."/>
            <person name="Niu S.C."/>
            <person name="Liu Z.J."/>
        </authorList>
    </citation>
    <scope>NUCLEOTIDE SEQUENCE [LARGE SCALE GENOMIC DNA]</scope>
    <source>
        <strain evidence="1">Lindl</strain>
    </source>
</reference>
<accession>A0AAV7GY52</accession>
<evidence type="ECO:0000313" key="1">
    <source>
        <dbReference type="EMBL" id="KAH0460399.1"/>
    </source>
</evidence>
<evidence type="ECO:0000313" key="2">
    <source>
        <dbReference type="Proteomes" id="UP000775213"/>
    </source>
</evidence>
<dbReference type="Proteomes" id="UP000775213">
    <property type="component" value="Unassembled WGS sequence"/>
</dbReference>
<proteinExistence type="predicted"/>
<keyword evidence="2" id="KW-1185">Reference proteome</keyword>
<sequence length="92" mass="10511">MKDLPIPLHVREEDILRILNIPDVEHLLFEAQAMITQLLKDQKFSGDKVAVVEAENKKSRTLIAEKEDALFGLESLRVIEDFKKSIALKTII</sequence>